<dbReference type="InParanoid" id="A0A1Y2GS26"/>
<dbReference type="EMBL" id="MCFF01000014">
    <property type="protein sequence ID" value="ORZ19273.1"/>
    <property type="molecule type" value="Genomic_DNA"/>
</dbReference>
<accession>A0A1Y2GS26</accession>
<feature type="compositionally biased region" description="Polar residues" evidence="1">
    <location>
        <begin position="27"/>
        <end position="44"/>
    </location>
</feature>
<evidence type="ECO:0000313" key="3">
    <source>
        <dbReference type="Proteomes" id="UP000193648"/>
    </source>
</evidence>
<keyword evidence="3" id="KW-1185">Reference proteome</keyword>
<evidence type="ECO:0000256" key="1">
    <source>
        <dbReference type="SAM" id="MobiDB-lite"/>
    </source>
</evidence>
<feature type="region of interest" description="Disordered" evidence="1">
    <location>
        <begin position="1"/>
        <end position="44"/>
    </location>
</feature>
<evidence type="ECO:0000313" key="2">
    <source>
        <dbReference type="EMBL" id="ORZ19273.1"/>
    </source>
</evidence>
<reference evidence="2 3" key="1">
    <citation type="submission" date="2016-07" db="EMBL/GenBank/DDBJ databases">
        <title>Pervasive Adenine N6-methylation of Active Genes in Fungi.</title>
        <authorList>
            <consortium name="DOE Joint Genome Institute"/>
            <person name="Mondo S.J."/>
            <person name="Dannebaum R.O."/>
            <person name="Kuo R.C."/>
            <person name="Labutti K."/>
            <person name="Haridas S."/>
            <person name="Kuo A."/>
            <person name="Salamov A."/>
            <person name="Ahrendt S.R."/>
            <person name="Lipzen A."/>
            <person name="Sullivan W."/>
            <person name="Andreopoulos W.B."/>
            <person name="Clum A."/>
            <person name="Lindquist E."/>
            <person name="Daum C."/>
            <person name="Ramamoorthy G.K."/>
            <person name="Gryganskyi A."/>
            <person name="Culley D."/>
            <person name="Magnuson J.K."/>
            <person name="James T.Y."/>
            <person name="O'Malley M.A."/>
            <person name="Stajich J.E."/>
            <person name="Spatafora J.W."/>
            <person name="Visel A."/>
            <person name="Grigoriev I.V."/>
        </authorList>
    </citation>
    <scope>NUCLEOTIDE SEQUENCE [LARGE SCALE GENOMIC DNA]</scope>
    <source>
        <strain evidence="2 3">NRRL 3116</strain>
    </source>
</reference>
<dbReference type="GeneID" id="33565717"/>
<dbReference type="AlphaFoldDB" id="A0A1Y2GS26"/>
<proteinExistence type="predicted"/>
<name>A0A1Y2GS26_9FUNG</name>
<sequence>MSLFKSEKKKYIPIESTEDQKPRDPTQDSSRSTVTAPTTTQTNIPIKDQSLHSTIKQAMTSSVNNAFNLR</sequence>
<feature type="compositionally biased region" description="Basic and acidic residues" evidence="1">
    <location>
        <begin position="1"/>
        <end position="26"/>
    </location>
</feature>
<dbReference type="RefSeq" id="XP_021882441.1">
    <property type="nucleotide sequence ID" value="XM_022023873.1"/>
</dbReference>
<organism evidence="2 3">
    <name type="scientific">Lobosporangium transversale</name>
    <dbReference type="NCBI Taxonomy" id="64571"/>
    <lineage>
        <taxon>Eukaryota</taxon>
        <taxon>Fungi</taxon>
        <taxon>Fungi incertae sedis</taxon>
        <taxon>Mucoromycota</taxon>
        <taxon>Mortierellomycotina</taxon>
        <taxon>Mortierellomycetes</taxon>
        <taxon>Mortierellales</taxon>
        <taxon>Mortierellaceae</taxon>
        <taxon>Lobosporangium</taxon>
    </lineage>
</organism>
<comment type="caution">
    <text evidence="2">The sequence shown here is derived from an EMBL/GenBank/DDBJ whole genome shotgun (WGS) entry which is preliminary data.</text>
</comment>
<gene>
    <name evidence="2" type="ORF">BCR41DRAFT_351882</name>
</gene>
<protein>
    <submittedName>
        <fullName evidence="2">Uncharacterized protein</fullName>
    </submittedName>
</protein>
<dbReference type="Proteomes" id="UP000193648">
    <property type="component" value="Unassembled WGS sequence"/>
</dbReference>